<proteinExistence type="predicted"/>
<name>A0A4Q7N6U5_9BURK</name>
<accession>A0A4Q7N6U5</accession>
<dbReference type="AlphaFoldDB" id="A0A4Q7N6U5"/>
<dbReference type="Pfam" id="PF13279">
    <property type="entry name" value="4HBT_2"/>
    <property type="match status" value="1"/>
</dbReference>
<dbReference type="EMBL" id="SGXC01000004">
    <property type="protein sequence ID" value="RZS77038.1"/>
    <property type="molecule type" value="Genomic_DNA"/>
</dbReference>
<dbReference type="OrthoDB" id="21822at2"/>
<dbReference type="InterPro" id="IPR029069">
    <property type="entry name" value="HotDog_dom_sf"/>
</dbReference>
<evidence type="ECO:0000313" key="1">
    <source>
        <dbReference type="EMBL" id="RZS77038.1"/>
    </source>
</evidence>
<dbReference type="Gene3D" id="3.10.129.10">
    <property type="entry name" value="Hotdog Thioesterase"/>
    <property type="match status" value="1"/>
</dbReference>
<gene>
    <name evidence="1" type="ORF">EV675_5762</name>
</gene>
<sequence>MTSTEHVLSATPFVVRRRVKWGDCDPAGVVYTVTFGEYVISAVELFYGMLFGSTPQRIKDELGFGTPSRALAFDFRTSLWPDDEFDMRVTVEAIRQHTYALDITATTATGLTAFIAKLTPICVARGERRAIPVPDVLRDALSSYQTACGAAAAAGSLAS</sequence>
<reference evidence="1 2" key="1">
    <citation type="submission" date="2019-02" db="EMBL/GenBank/DDBJ databases">
        <title>Genomic Encyclopedia of Type Strains, Phase IV (KMG-IV): sequencing the most valuable type-strain genomes for metagenomic binning, comparative biology and taxonomic classification.</title>
        <authorList>
            <person name="Goeker M."/>
        </authorList>
    </citation>
    <scope>NUCLEOTIDE SEQUENCE [LARGE SCALE GENOMIC DNA]</scope>
    <source>
        <strain evidence="1 2">K24</strain>
    </source>
</reference>
<dbReference type="GO" id="GO:0016787">
    <property type="term" value="F:hydrolase activity"/>
    <property type="evidence" value="ECO:0007669"/>
    <property type="project" value="UniProtKB-KW"/>
</dbReference>
<protein>
    <submittedName>
        <fullName evidence="1">Acyl-CoA thioester hydrolase</fullName>
    </submittedName>
</protein>
<keyword evidence="1" id="KW-0378">Hydrolase</keyword>
<keyword evidence="2" id="KW-1185">Reference proteome</keyword>
<comment type="caution">
    <text evidence="1">The sequence shown here is derived from an EMBL/GenBank/DDBJ whole genome shotgun (WGS) entry which is preliminary data.</text>
</comment>
<dbReference type="CDD" id="cd00586">
    <property type="entry name" value="4HBT"/>
    <property type="match status" value="1"/>
</dbReference>
<evidence type="ECO:0000313" key="2">
    <source>
        <dbReference type="Proteomes" id="UP000292445"/>
    </source>
</evidence>
<organism evidence="1 2">
    <name type="scientific">Pigmentiphaga kullae</name>
    <dbReference type="NCBI Taxonomy" id="151784"/>
    <lineage>
        <taxon>Bacteria</taxon>
        <taxon>Pseudomonadati</taxon>
        <taxon>Pseudomonadota</taxon>
        <taxon>Betaproteobacteria</taxon>
        <taxon>Burkholderiales</taxon>
        <taxon>Alcaligenaceae</taxon>
        <taxon>Pigmentiphaga</taxon>
    </lineage>
</organism>
<dbReference type="SUPFAM" id="SSF54637">
    <property type="entry name" value="Thioesterase/thiol ester dehydrase-isomerase"/>
    <property type="match status" value="1"/>
</dbReference>
<dbReference type="Proteomes" id="UP000292445">
    <property type="component" value="Unassembled WGS sequence"/>
</dbReference>
<dbReference type="RefSeq" id="WP_130362092.1">
    <property type="nucleotide sequence ID" value="NZ_SGXC01000004.1"/>
</dbReference>